<dbReference type="Proteomes" id="UP000504610">
    <property type="component" value="Chromosome 6"/>
</dbReference>
<reference evidence="2" key="2">
    <citation type="submission" date="2025-08" db="UniProtKB">
        <authorList>
            <consortium name="RefSeq"/>
        </authorList>
    </citation>
    <scope>IDENTIFICATION</scope>
    <source>
        <tissue evidence="2">Leaf</tissue>
    </source>
</reference>
<dbReference type="GO" id="GO:0072686">
    <property type="term" value="C:mitotic spindle"/>
    <property type="evidence" value="ECO:0007669"/>
    <property type="project" value="TreeGrafter"/>
</dbReference>
<dbReference type="PANTHER" id="PTHR12792:SF0">
    <property type="entry name" value="SEPARIN"/>
    <property type="match status" value="1"/>
</dbReference>
<evidence type="ECO:0000313" key="1">
    <source>
        <dbReference type="Proteomes" id="UP000504610"/>
    </source>
</evidence>
<gene>
    <name evidence="2" type="primary">LOC130497078</name>
</gene>
<dbReference type="Pfam" id="PF03568">
    <property type="entry name" value="Separin_C"/>
    <property type="match status" value="1"/>
</dbReference>
<dbReference type="GeneID" id="130497078"/>
<dbReference type="GO" id="GO:0004197">
    <property type="term" value="F:cysteine-type endopeptidase activity"/>
    <property type="evidence" value="ECO:0007669"/>
    <property type="project" value="InterPro"/>
</dbReference>
<dbReference type="GO" id="GO:0006508">
    <property type="term" value="P:proteolysis"/>
    <property type="evidence" value="ECO:0007669"/>
    <property type="project" value="InterPro"/>
</dbReference>
<name>A0A9W3C368_RAPSA</name>
<reference evidence="1" key="1">
    <citation type="journal article" date="2019" name="Database">
        <title>The radish genome database (RadishGD): an integrated information resource for radish genomics.</title>
        <authorList>
            <person name="Yu H.J."/>
            <person name="Baek S."/>
            <person name="Lee Y.J."/>
            <person name="Cho A."/>
            <person name="Mun J.H."/>
        </authorList>
    </citation>
    <scope>NUCLEOTIDE SEQUENCE [LARGE SCALE GENOMIC DNA]</scope>
    <source>
        <strain evidence="1">cv. WK10039</strain>
    </source>
</reference>
<protein>
    <submittedName>
        <fullName evidence="2">Separase-like</fullName>
    </submittedName>
</protein>
<dbReference type="RefSeq" id="XP_056845960.1">
    <property type="nucleotide sequence ID" value="XM_056989980.1"/>
</dbReference>
<accession>A0A9W3C368</accession>
<proteinExistence type="predicted"/>
<evidence type="ECO:0000313" key="2">
    <source>
        <dbReference type="RefSeq" id="XP_056845960.1"/>
    </source>
</evidence>
<sequence>MGEVENMGKCSAAFLMGCRSGLPYRGSRYVPKSAPICFLLSGSPVIVANLWDVTIDIAEFGKAMLESCWRERSDDVKPERIGSLMADARNACTLQFLTGAAVVCYGVPTAIRTKRRKRLEANV</sequence>
<dbReference type="GO" id="GO:0051307">
    <property type="term" value="P:meiotic chromosome separation"/>
    <property type="evidence" value="ECO:0007669"/>
    <property type="project" value="TreeGrafter"/>
</dbReference>
<dbReference type="AlphaFoldDB" id="A0A9W3C368"/>
<dbReference type="GO" id="GO:0005634">
    <property type="term" value="C:nucleus"/>
    <property type="evidence" value="ECO:0007669"/>
    <property type="project" value="InterPro"/>
</dbReference>
<dbReference type="PANTHER" id="PTHR12792">
    <property type="entry name" value="EXTRA SPINDLE POLES 1-RELATED"/>
    <property type="match status" value="1"/>
</dbReference>
<dbReference type="KEGG" id="rsz:130497078"/>
<dbReference type="InterPro" id="IPR005314">
    <property type="entry name" value="Peptidase_C50"/>
</dbReference>
<keyword evidence="1" id="KW-1185">Reference proteome</keyword>
<dbReference type="OrthoDB" id="1035996at2759"/>
<dbReference type="GO" id="GO:0005737">
    <property type="term" value="C:cytoplasm"/>
    <property type="evidence" value="ECO:0007669"/>
    <property type="project" value="TreeGrafter"/>
</dbReference>
<organism evidence="1 2">
    <name type="scientific">Raphanus sativus</name>
    <name type="common">Radish</name>
    <name type="synonym">Raphanus raphanistrum var. sativus</name>
    <dbReference type="NCBI Taxonomy" id="3726"/>
    <lineage>
        <taxon>Eukaryota</taxon>
        <taxon>Viridiplantae</taxon>
        <taxon>Streptophyta</taxon>
        <taxon>Embryophyta</taxon>
        <taxon>Tracheophyta</taxon>
        <taxon>Spermatophyta</taxon>
        <taxon>Magnoliopsida</taxon>
        <taxon>eudicotyledons</taxon>
        <taxon>Gunneridae</taxon>
        <taxon>Pentapetalae</taxon>
        <taxon>rosids</taxon>
        <taxon>malvids</taxon>
        <taxon>Brassicales</taxon>
        <taxon>Brassicaceae</taxon>
        <taxon>Brassiceae</taxon>
        <taxon>Raphanus</taxon>
    </lineage>
</organism>